<reference evidence="2 3" key="1">
    <citation type="submission" date="2019-08" db="EMBL/GenBank/DDBJ databases">
        <authorList>
            <person name="Guy L."/>
        </authorList>
    </citation>
    <scope>NUCLEOTIDE SEQUENCE [LARGE SCALE GENOMIC DNA]</scope>
    <source>
        <strain evidence="2 3">SGT-108</strain>
    </source>
</reference>
<evidence type="ECO:0000313" key="2">
    <source>
        <dbReference type="EMBL" id="VVC75738.1"/>
    </source>
</evidence>
<keyword evidence="3" id="KW-1185">Reference proteome</keyword>
<evidence type="ECO:0000256" key="1">
    <source>
        <dbReference type="SAM" id="MobiDB-lite"/>
    </source>
</evidence>
<dbReference type="Proteomes" id="UP000324194">
    <property type="component" value="Chromosome 1"/>
</dbReference>
<feature type="compositionally biased region" description="Basic and acidic residues" evidence="1">
    <location>
        <begin position="160"/>
        <end position="172"/>
    </location>
</feature>
<dbReference type="AlphaFoldDB" id="A0A5E4PGU3"/>
<feature type="region of interest" description="Disordered" evidence="1">
    <location>
        <begin position="128"/>
        <end position="172"/>
    </location>
</feature>
<gene>
    <name evidence="2" type="ORF">AQUSIP_10320</name>
</gene>
<feature type="region of interest" description="Disordered" evidence="1">
    <location>
        <begin position="263"/>
        <end position="285"/>
    </location>
</feature>
<dbReference type="EMBL" id="LR699119">
    <property type="protein sequence ID" value="VVC75738.1"/>
    <property type="molecule type" value="Genomic_DNA"/>
</dbReference>
<accession>A0A5E4PGU3</accession>
<evidence type="ECO:0000313" key="3">
    <source>
        <dbReference type="Proteomes" id="UP000324194"/>
    </source>
</evidence>
<dbReference type="RefSeq" id="WP_148339018.1">
    <property type="nucleotide sequence ID" value="NZ_LR699119.1"/>
</dbReference>
<sequence>MKPLQDTRQDELLHHLLQVGNAVNEKTRQESLKKIQQIVMKLQDETAIARMLLDKYYRSIENHSEREETVQHLKSKLHALKLLGDAINSKDCEHFLQALSESPYSRLKKHIEHTKYLAAAESYEAKTGTRLPKDTVETVNNHTQSDSRPLNPRASSSARPDPEPLNHDGKPPVFIDKKEYQNGSVSIIKGLTHQQMLALYEETLDELKRTHPNAKFDFKATEKSIRIEAKSEDFEIFTALHDRKMREKYGVFLYSTAKPHPLPSKYLDSQDQAAPALRQPTAAFS</sequence>
<protein>
    <submittedName>
        <fullName evidence="2">Uncharacterized protein</fullName>
    </submittedName>
</protein>
<dbReference type="KEGG" id="asip:AQUSIP_10320"/>
<proteinExistence type="predicted"/>
<feature type="compositionally biased region" description="Polar residues" evidence="1">
    <location>
        <begin position="137"/>
        <end position="158"/>
    </location>
</feature>
<name>A0A5E4PGU3_9COXI</name>
<organism evidence="2 3">
    <name type="scientific">Aquicella siphonis</name>
    <dbReference type="NCBI Taxonomy" id="254247"/>
    <lineage>
        <taxon>Bacteria</taxon>
        <taxon>Pseudomonadati</taxon>
        <taxon>Pseudomonadota</taxon>
        <taxon>Gammaproteobacteria</taxon>
        <taxon>Legionellales</taxon>
        <taxon>Coxiellaceae</taxon>
        <taxon>Aquicella</taxon>
    </lineage>
</organism>